<evidence type="ECO:0000313" key="2">
    <source>
        <dbReference type="EMBL" id="TVX79142.1"/>
    </source>
</evidence>
<feature type="domain" description="SsuA/THI5-like" evidence="1">
    <location>
        <begin position="83"/>
        <end position="273"/>
    </location>
</feature>
<evidence type="ECO:0000259" key="1">
    <source>
        <dbReference type="Pfam" id="PF09084"/>
    </source>
</evidence>
<reference evidence="2 3" key="1">
    <citation type="submission" date="2019-07" db="EMBL/GenBank/DDBJ databases">
        <title>Genome assembly of Bacillus simplex strain GGC-P6A.</title>
        <authorList>
            <person name="Jennings M.E."/>
            <person name="Barton H.A."/>
        </authorList>
    </citation>
    <scope>NUCLEOTIDE SEQUENCE [LARGE SCALE GENOMIC DNA]</scope>
    <source>
        <strain evidence="2 3">GGC-P6A</strain>
    </source>
</reference>
<dbReference type="PROSITE" id="PS51257">
    <property type="entry name" value="PROKAR_LIPOPROTEIN"/>
    <property type="match status" value="1"/>
</dbReference>
<gene>
    <name evidence="2" type="ORF">FQP34_17575</name>
</gene>
<dbReference type="SUPFAM" id="SSF53850">
    <property type="entry name" value="Periplasmic binding protein-like II"/>
    <property type="match status" value="1"/>
</dbReference>
<comment type="caution">
    <text evidence="2">The sequence shown here is derived from an EMBL/GenBank/DDBJ whole genome shotgun (WGS) entry which is preliminary data.</text>
</comment>
<evidence type="ECO:0000313" key="3">
    <source>
        <dbReference type="Proteomes" id="UP000317770"/>
    </source>
</evidence>
<dbReference type="Proteomes" id="UP000317770">
    <property type="component" value="Unassembled WGS sequence"/>
</dbReference>
<protein>
    <submittedName>
        <fullName evidence="2">ABC transporter substrate-binding protein</fullName>
    </submittedName>
</protein>
<accession>A0A8B5XWI7</accession>
<dbReference type="AlphaFoldDB" id="A0A8B5XWI7"/>
<dbReference type="InterPro" id="IPR015168">
    <property type="entry name" value="SsuA/THI5"/>
</dbReference>
<dbReference type="Gene3D" id="3.40.190.10">
    <property type="entry name" value="Periplasmic binding protein-like II"/>
    <property type="match status" value="2"/>
</dbReference>
<dbReference type="EMBL" id="VNKI01000008">
    <property type="protein sequence ID" value="TVX79142.1"/>
    <property type="molecule type" value="Genomic_DNA"/>
</dbReference>
<dbReference type="PANTHER" id="PTHR30024">
    <property type="entry name" value="ALIPHATIC SULFONATES-BINDING PROTEIN-RELATED"/>
    <property type="match status" value="1"/>
</dbReference>
<name>A0A8B5XWI7_9BACI</name>
<proteinExistence type="predicted"/>
<organism evidence="2 3">
    <name type="scientific">Peribacillus simplex</name>
    <dbReference type="NCBI Taxonomy" id="1478"/>
    <lineage>
        <taxon>Bacteria</taxon>
        <taxon>Bacillati</taxon>
        <taxon>Bacillota</taxon>
        <taxon>Bacilli</taxon>
        <taxon>Bacillales</taxon>
        <taxon>Bacillaceae</taxon>
        <taxon>Peribacillus</taxon>
    </lineage>
</organism>
<sequence length="353" mass="39262">MMEGKELKILKSWRATGIVLIAVLSVVLSVGCQEEKTVAESEGEYETLSLKYEGSVGTVTYPELAQDLGYLDPIKLEWIGNTTSGPSSIQNAATGETDFGGAFNGAIAKLIASGAPIKSVIGYYGSDKDTFSGYYVLNGSPIKNARDLIGKKVGMNTMGAHSEFILKEYLKQNGLTNEEIKQVTLVVVPPVNTEQSLRQKQIDVAVLSGMLRDRALEKGGIRKLFSDYDLFGSFTAGSLVFKEAFIKENPNTVNKFVEATAKAIEWTRTTPREEVIARFESIIEKRGRKEDTETIQYWKSPGIAEKGGFIQEPEFQVWVDWLEKSGEFKEGQVKLDDLYTNEFNPYKDELKRK</sequence>
<dbReference type="Pfam" id="PF09084">
    <property type="entry name" value="NMT1"/>
    <property type="match status" value="1"/>
</dbReference>